<sequence length="241" mass="27212">MSGEPQFIGIDESFTFACGSHKGCFNQCCCDLNQFLYPYDILRLSRALKIPTGEFLDTYTFIYTGDSTGLPVVSFKTSTRDHNACPFVTDQGCSVYEDRPASCRIFPLARALARSREDGSVNEYYAVIEDPICEGFVGGELWTPRRWVENQGLVPYNERNDLMIELISLKQQLMPGRLEGDDRKAFELACYDLDAFRAQVADGSIAFDADQKKAIMEDDDALLHGAMDWIRERLFGSRRAS</sequence>
<dbReference type="EMBL" id="FMUX01000011">
    <property type="protein sequence ID" value="SCY53320.1"/>
    <property type="molecule type" value="Genomic_DNA"/>
</dbReference>
<keyword evidence="2" id="KW-1185">Reference proteome</keyword>
<organism evidence="1 2">
    <name type="scientific">Desulfoluna spongiiphila</name>
    <dbReference type="NCBI Taxonomy" id="419481"/>
    <lineage>
        <taxon>Bacteria</taxon>
        <taxon>Pseudomonadati</taxon>
        <taxon>Thermodesulfobacteriota</taxon>
        <taxon>Desulfobacteria</taxon>
        <taxon>Desulfobacterales</taxon>
        <taxon>Desulfolunaceae</taxon>
        <taxon>Desulfoluna</taxon>
    </lineage>
</organism>
<dbReference type="InterPro" id="IPR005358">
    <property type="entry name" value="Puta_zinc/iron-chelating_dom"/>
</dbReference>
<dbReference type="RefSeq" id="WP_092211529.1">
    <property type="nucleotide sequence ID" value="NZ_FMUX01000011.1"/>
</dbReference>
<dbReference type="OrthoDB" id="9810361at2"/>
<dbReference type="PANTHER" id="PTHR35866">
    <property type="entry name" value="PUTATIVE-RELATED"/>
    <property type="match status" value="1"/>
</dbReference>
<name>A0A1G5GQ41_9BACT</name>
<gene>
    <name evidence="1" type="ORF">SAMN05216233_11143</name>
</gene>
<dbReference type="AlphaFoldDB" id="A0A1G5GQ41"/>
<dbReference type="STRING" id="419481.SAMN05216233_11143"/>
<protein>
    <submittedName>
        <fullName evidence="1">Uncharacterized protein</fullName>
    </submittedName>
</protein>
<proteinExistence type="predicted"/>
<accession>A0A1G5GQ41</accession>
<dbReference type="Pfam" id="PF03692">
    <property type="entry name" value="CxxCxxCC"/>
    <property type="match status" value="1"/>
</dbReference>
<dbReference type="PANTHER" id="PTHR35866:SF1">
    <property type="entry name" value="YKGJ FAMILY CYSTEINE CLUSTER PROTEIN"/>
    <property type="match status" value="1"/>
</dbReference>
<dbReference type="Proteomes" id="UP000198870">
    <property type="component" value="Unassembled WGS sequence"/>
</dbReference>
<evidence type="ECO:0000313" key="1">
    <source>
        <dbReference type="EMBL" id="SCY53320.1"/>
    </source>
</evidence>
<reference evidence="1 2" key="1">
    <citation type="submission" date="2016-10" db="EMBL/GenBank/DDBJ databases">
        <authorList>
            <person name="de Groot N.N."/>
        </authorList>
    </citation>
    <scope>NUCLEOTIDE SEQUENCE [LARGE SCALE GENOMIC DNA]</scope>
    <source>
        <strain evidence="1 2">AA1</strain>
    </source>
</reference>
<evidence type="ECO:0000313" key="2">
    <source>
        <dbReference type="Proteomes" id="UP000198870"/>
    </source>
</evidence>